<sequence length="133" mass="15162">MNPKHAPPFPPIATNQHVITTFGFAAKMPKSSPCPDFTCNIFSKLPRTCLSANEVLRLHKLIRSMTDEIEGHVNKIAEDQTKCNADKYAQLALACKQIEFLVRCAFDDFNTDNVKELSQMLRLYNHKPFSFKM</sequence>
<evidence type="ECO:0000313" key="2">
    <source>
        <dbReference type="WBParaSite" id="PS1159_v2.g6468.t1"/>
    </source>
</evidence>
<accession>A0AC35GM04</accession>
<dbReference type="WBParaSite" id="PS1159_v2.g6468.t1">
    <property type="protein sequence ID" value="PS1159_v2.g6468.t1"/>
    <property type="gene ID" value="PS1159_v2.g6468"/>
</dbReference>
<proteinExistence type="predicted"/>
<dbReference type="Proteomes" id="UP000887580">
    <property type="component" value="Unplaced"/>
</dbReference>
<evidence type="ECO:0000313" key="1">
    <source>
        <dbReference type="Proteomes" id="UP000887580"/>
    </source>
</evidence>
<organism evidence="1 2">
    <name type="scientific">Panagrolaimus sp. PS1159</name>
    <dbReference type="NCBI Taxonomy" id="55785"/>
    <lineage>
        <taxon>Eukaryota</taxon>
        <taxon>Metazoa</taxon>
        <taxon>Ecdysozoa</taxon>
        <taxon>Nematoda</taxon>
        <taxon>Chromadorea</taxon>
        <taxon>Rhabditida</taxon>
        <taxon>Tylenchina</taxon>
        <taxon>Panagrolaimomorpha</taxon>
        <taxon>Panagrolaimoidea</taxon>
        <taxon>Panagrolaimidae</taxon>
        <taxon>Panagrolaimus</taxon>
    </lineage>
</organism>
<reference evidence="2" key="1">
    <citation type="submission" date="2022-11" db="UniProtKB">
        <authorList>
            <consortium name="WormBaseParasite"/>
        </authorList>
    </citation>
    <scope>IDENTIFICATION</scope>
</reference>
<name>A0AC35GM04_9BILA</name>
<protein>
    <submittedName>
        <fullName evidence="2">Uncharacterized protein</fullName>
    </submittedName>
</protein>